<evidence type="ECO:0000313" key="1">
    <source>
        <dbReference type="EMBL" id="KKM95794.1"/>
    </source>
</evidence>
<reference evidence="1" key="1">
    <citation type="journal article" date="2015" name="Nature">
        <title>Complex archaea that bridge the gap between prokaryotes and eukaryotes.</title>
        <authorList>
            <person name="Spang A."/>
            <person name="Saw J.H."/>
            <person name="Jorgensen S.L."/>
            <person name="Zaremba-Niedzwiedzka K."/>
            <person name="Martijn J."/>
            <person name="Lind A.E."/>
            <person name="van Eijk R."/>
            <person name="Schleper C."/>
            <person name="Guy L."/>
            <person name="Ettema T.J."/>
        </authorList>
    </citation>
    <scope>NUCLEOTIDE SEQUENCE</scope>
</reference>
<dbReference type="AlphaFoldDB" id="A0A0F9LLA3"/>
<proteinExistence type="predicted"/>
<name>A0A0F9LLA3_9ZZZZ</name>
<organism evidence="1">
    <name type="scientific">marine sediment metagenome</name>
    <dbReference type="NCBI Taxonomy" id="412755"/>
    <lineage>
        <taxon>unclassified sequences</taxon>
        <taxon>metagenomes</taxon>
        <taxon>ecological metagenomes</taxon>
    </lineage>
</organism>
<gene>
    <name evidence="1" type="ORF">LCGC14_1184550</name>
</gene>
<dbReference type="EMBL" id="LAZR01005960">
    <property type="protein sequence ID" value="KKM95794.1"/>
    <property type="molecule type" value="Genomic_DNA"/>
</dbReference>
<sequence>MHGGPEILTTVIKPRSTLAWLRVNSEFVPRNASATEPNTLCKNTATIQLTKRQKVERNHPTAAASVHRHSTWYYNA</sequence>
<accession>A0A0F9LLA3</accession>
<comment type="caution">
    <text evidence="1">The sequence shown here is derived from an EMBL/GenBank/DDBJ whole genome shotgun (WGS) entry which is preliminary data.</text>
</comment>
<protein>
    <submittedName>
        <fullName evidence="1">Uncharacterized protein</fullName>
    </submittedName>
</protein>